<gene>
    <name evidence="8" type="primary">RPS19BP1</name>
</gene>
<reference evidence="8" key="1">
    <citation type="submission" date="2025-08" db="UniProtKB">
        <authorList>
            <consortium name="RefSeq"/>
        </authorList>
    </citation>
    <scope>IDENTIFICATION</scope>
</reference>
<evidence type="ECO:0000256" key="5">
    <source>
        <dbReference type="ARBA" id="ARBA00032748"/>
    </source>
</evidence>
<dbReference type="OrthoDB" id="6493910at2759"/>
<evidence type="ECO:0000256" key="3">
    <source>
        <dbReference type="ARBA" id="ARBA00016855"/>
    </source>
</evidence>
<keyword evidence="4" id="KW-0539">Nucleus</keyword>
<dbReference type="PRINTS" id="PR02029">
    <property type="entry name" value="ACTREGSIRT1"/>
</dbReference>
<dbReference type="GO" id="GO:0005730">
    <property type="term" value="C:nucleolus"/>
    <property type="evidence" value="ECO:0007669"/>
    <property type="project" value="UniProtKB-SubCell"/>
</dbReference>
<organism evidence="7 8">
    <name type="scientific">Geotrypetes seraphini</name>
    <name type="common">Gaboon caecilian</name>
    <name type="synonym">Caecilia seraphini</name>
    <dbReference type="NCBI Taxonomy" id="260995"/>
    <lineage>
        <taxon>Eukaryota</taxon>
        <taxon>Metazoa</taxon>
        <taxon>Chordata</taxon>
        <taxon>Craniata</taxon>
        <taxon>Vertebrata</taxon>
        <taxon>Euteleostomi</taxon>
        <taxon>Amphibia</taxon>
        <taxon>Gymnophiona</taxon>
        <taxon>Geotrypetes</taxon>
    </lineage>
</organism>
<accession>A0A6P8PP23</accession>
<dbReference type="Pfam" id="PF15684">
    <property type="entry name" value="AROS"/>
    <property type="match status" value="1"/>
</dbReference>
<feature type="compositionally biased region" description="Basic and acidic residues" evidence="6">
    <location>
        <begin position="121"/>
        <end position="135"/>
    </location>
</feature>
<dbReference type="InterPro" id="IPR023262">
    <property type="entry name" value="AROS"/>
</dbReference>
<evidence type="ECO:0000256" key="1">
    <source>
        <dbReference type="ARBA" id="ARBA00004604"/>
    </source>
</evidence>
<evidence type="ECO:0000256" key="4">
    <source>
        <dbReference type="ARBA" id="ARBA00023242"/>
    </source>
</evidence>
<evidence type="ECO:0000313" key="8">
    <source>
        <dbReference type="RefSeq" id="XP_033790082.1"/>
    </source>
</evidence>
<evidence type="ECO:0000256" key="6">
    <source>
        <dbReference type="SAM" id="MobiDB-lite"/>
    </source>
</evidence>
<dbReference type="GeneID" id="117355512"/>
<evidence type="ECO:0000256" key="2">
    <source>
        <dbReference type="ARBA" id="ARBA00007318"/>
    </source>
</evidence>
<sequence>MSASLLRRGLELLGAAEARGKDSVVTKKGKKSPVEHGLELSSCKTGLKKRPPKRVTARSRQQTTASVKGRVVKSAIEEYRKHQQKDHLQSNLKYMLRTTFVPNDKVTRQIVSQNQGRKSKDHPAEKDKKRQEEKSVFSEADFLRFEKEYFGGGVGGI</sequence>
<dbReference type="InParanoid" id="A0A6P8PP23"/>
<dbReference type="PANTHER" id="PTHR31454">
    <property type="entry name" value="ACTIVE REGULATOR OF SIRT1"/>
    <property type="match status" value="1"/>
</dbReference>
<dbReference type="FunCoup" id="A0A6P8PP23">
    <property type="interactions" value="1681"/>
</dbReference>
<comment type="similarity">
    <text evidence="2">Belongs to the AROS family.</text>
</comment>
<dbReference type="AlphaFoldDB" id="A0A6P8PP23"/>
<dbReference type="PANTHER" id="PTHR31454:SF2">
    <property type="entry name" value="ACTIVE REGULATOR OF SIRT1"/>
    <property type="match status" value="1"/>
</dbReference>
<proteinExistence type="inferred from homology"/>
<keyword evidence="7" id="KW-1185">Reference proteome</keyword>
<feature type="region of interest" description="Disordered" evidence="6">
    <location>
        <begin position="24"/>
        <end position="69"/>
    </location>
</feature>
<name>A0A6P8PP23_GEOSA</name>
<feature type="region of interest" description="Disordered" evidence="6">
    <location>
        <begin position="108"/>
        <end position="135"/>
    </location>
</feature>
<comment type="subcellular location">
    <subcellularLocation>
        <location evidence="1">Nucleus</location>
        <location evidence="1">Nucleolus</location>
    </subcellularLocation>
</comment>
<dbReference type="CTD" id="91582"/>
<dbReference type="GO" id="GO:0019899">
    <property type="term" value="F:enzyme binding"/>
    <property type="evidence" value="ECO:0007669"/>
    <property type="project" value="TreeGrafter"/>
</dbReference>
<dbReference type="KEGG" id="gsh:117355512"/>
<evidence type="ECO:0000313" key="7">
    <source>
        <dbReference type="Proteomes" id="UP000515159"/>
    </source>
</evidence>
<dbReference type="Proteomes" id="UP000515159">
    <property type="component" value="Chromosome 2"/>
</dbReference>
<protein>
    <recommendedName>
        <fullName evidence="3">Active regulator of SIRT1</fullName>
    </recommendedName>
    <alternativeName>
        <fullName evidence="5">40S ribosomal protein S19-binding protein 1</fullName>
    </alternativeName>
</protein>
<feature type="compositionally biased region" description="Basic residues" evidence="6">
    <location>
        <begin position="46"/>
        <end position="57"/>
    </location>
</feature>
<dbReference type="RefSeq" id="XP_033790082.1">
    <property type="nucleotide sequence ID" value="XM_033934191.1"/>
</dbReference>